<protein>
    <submittedName>
        <fullName evidence="1">Uncharacterized protein</fullName>
    </submittedName>
</protein>
<comment type="caution">
    <text evidence="1">The sequence shown here is derived from an EMBL/GenBank/DDBJ whole genome shotgun (WGS) entry which is preliminary data.</text>
</comment>
<dbReference type="AlphaFoldDB" id="A0A0F8ZY84"/>
<accession>A0A0F8ZY84</accession>
<feature type="non-terminal residue" evidence="1">
    <location>
        <position position="28"/>
    </location>
</feature>
<reference evidence="1" key="1">
    <citation type="journal article" date="2015" name="Nature">
        <title>Complex archaea that bridge the gap between prokaryotes and eukaryotes.</title>
        <authorList>
            <person name="Spang A."/>
            <person name="Saw J.H."/>
            <person name="Jorgensen S.L."/>
            <person name="Zaremba-Niedzwiedzka K."/>
            <person name="Martijn J."/>
            <person name="Lind A.E."/>
            <person name="van Eijk R."/>
            <person name="Schleper C."/>
            <person name="Guy L."/>
            <person name="Ettema T.J."/>
        </authorList>
    </citation>
    <scope>NUCLEOTIDE SEQUENCE</scope>
</reference>
<name>A0A0F8ZY84_9ZZZZ</name>
<evidence type="ECO:0000313" key="1">
    <source>
        <dbReference type="EMBL" id="KKK64926.1"/>
    </source>
</evidence>
<sequence>MVCLDGRATAPEPEGALDICVGQRLNYA</sequence>
<gene>
    <name evidence="1" type="ORF">LCGC14_2979280</name>
</gene>
<dbReference type="EMBL" id="LAZR01060800">
    <property type="protein sequence ID" value="KKK64926.1"/>
    <property type="molecule type" value="Genomic_DNA"/>
</dbReference>
<organism evidence="1">
    <name type="scientific">marine sediment metagenome</name>
    <dbReference type="NCBI Taxonomy" id="412755"/>
    <lineage>
        <taxon>unclassified sequences</taxon>
        <taxon>metagenomes</taxon>
        <taxon>ecological metagenomes</taxon>
    </lineage>
</organism>
<proteinExistence type="predicted"/>